<feature type="compositionally biased region" description="Low complexity" evidence="1">
    <location>
        <begin position="144"/>
        <end position="156"/>
    </location>
</feature>
<evidence type="ECO:0000256" key="1">
    <source>
        <dbReference type="SAM" id="MobiDB-lite"/>
    </source>
</evidence>
<dbReference type="RefSeq" id="XP_008877812.1">
    <property type="nucleotide sequence ID" value="XM_008879590.1"/>
</dbReference>
<proteinExistence type="predicted"/>
<dbReference type="OrthoDB" id="113983at2759"/>
<dbReference type="VEuPathDB" id="FungiDB:H310_12521"/>
<feature type="region of interest" description="Disordered" evidence="1">
    <location>
        <begin position="144"/>
        <end position="163"/>
    </location>
</feature>
<protein>
    <submittedName>
        <fullName evidence="2">Uncharacterized protein</fullName>
    </submittedName>
</protein>
<name>A0A024TH44_9STRA</name>
<dbReference type="EMBL" id="KI913991">
    <property type="protein sequence ID" value="ETV93470.1"/>
    <property type="molecule type" value="Genomic_DNA"/>
</dbReference>
<sequence length="266" mass="29388">MSMSLFSSVMQLQALSKLGVAFTDLDGPIPVAPAELDNSVLLSRAAWVAQGFVPLQVLQYTIKTTWLGTVLPTKTSLTPRGRPVRREVANPFRFPGRRAPLSADAWFRQGEGYPISPAPYGGPPLPAERPEEAFAMGADQAKSTRAAGAAAANEAAQDSPMEDVNMGDDDGFVRQDWNAPAIPQTPLFEGSMKAEWRAFMREYQKYLAQINALQCVGSRPCMDPFSKRRITLFDMNKDHNDVTEAKWCHTFRHEGPRRGVACRPYA</sequence>
<accession>A0A024TH44</accession>
<organism evidence="2">
    <name type="scientific">Aphanomyces invadans</name>
    <dbReference type="NCBI Taxonomy" id="157072"/>
    <lineage>
        <taxon>Eukaryota</taxon>
        <taxon>Sar</taxon>
        <taxon>Stramenopiles</taxon>
        <taxon>Oomycota</taxon>
        <taxon>Saprolegniomycetes</taxon>
        <taxon>Saprolegniales</taxon>
        <taxon>Verrucalvaceae</taxon>
        <taxon>Aphanomyces</taxon>
    </lineage>
</organism>
<gene>
    <name evidence="2" type="ORF">H310_12521</name>
</gene>
<dbReference type="AlphaFoldDB" id="A0A024TH44"/>
<reference evidence="2" key="1">
    <citation type="submission" date="2013-12" db="EMBL/GenBank/DDBJ databases">
        <title>The Genome Sequence of Aphanomyces invadans NJM9701.</title>
        <authorList>
            <consortium name="The Broad Institute Genomics Platform"/>
            <person name="Russ C."/>
            <person name="Tyler B."/>
            <person name="van West P."/>
            <person name="Dieguez-Uribeondo J."/>
            <person name="Young S.K."/>
            <person name="Zeng Q."/>
            <person name="Gargeya S."/>
            <person name="Fitzgerald M."/>
            <person name="Abouelleil A."/>
            <person name="Alvarado L."/>
            <person name="Chapman S.B."/>
            <person name="Gainer-Dewar J."/>
            <person name="Goldberg J."/>
            <person name="Griggs A."/>
            <person name="Gujja S."/>
            <person name="Hansen M."/>
            <person name="Howarth C."/>
            <person name="Imamovic A."/>
            <person name="Ireland A."/>
            <person name="Larimer J."/>
            <person name="McCowan C."/>
            <person name="Murphy C."/>
            <person name="Pearson M."/>
            <person name="Poon T.W."/>
            <person name="Priest M."/>
            <person name="Roberts A."/>
            <person name="Saif S."/>
            <person name="Shea T."/>
            <person name="Sykes S."/>
            <person name="Wortman J."/>
            <person name="Nusbaum C."/>
            <person name="Birren B."/>
        </authorList>
    </citation>
    <scope>NUCLEOTIDE SEQUENCE [LARGE SCALE GENOMIC DNA]</scope>
    <source>
        <strain evidence="2">NJM9701</strain>
    </source>
</reference>
<evidence type="ECO:0000313" key="2">
    <source>
        <dbReference type="EMBL" id="ETV93470.1"/>
    </source>
</evidence>
<dbReference type="GeneID" id="20089571"/>